<dbReference type="RefSeq" id="WP_015756769.1">
    <property type="nucleotide sequence ID" value="NC_013216.1"/>
</dbReference>
<sequence length="153" mass="17731">MELFNVLNELEELIESSTKIPFSRKVLVDEEKVLDYLDRIRAVLPEEVRQAKWVVQEREKVLSDTKKEASKLIENAQKQVMQQADESEIVQQSRIIAEEIVEQSKMVSQEMREGARIYADDILKGLEDNLGKLLNEIQQGRLELQGIKKETGY</sequence>
<protein>
    <recommendedName>
        <fullName evidence="4">Vacuolar-type H+-ATPase subunit H</fullName>
    </recommendedName>
</protein>
<organism evidence="2 3">
    <name type="scientific">Desulfofarcimen acetoxidans (strain ATCC 49208 / DSM 771 / KCTC 5769 / VKM B-1644 / 5575)</name>
    <name type="common">Desulfotomaculum acetoxidans</name>
    <dbReference type="NCBI Taxonomy" id="485916"/>
    <lineage>
        <taxon>Bacteria</taxon>
        <taxon>Bacillati</taxon>
        <taxon>Bacillota</taxon>
        <taxon>Clostridia</taxon>
        <taxon>Eubacteriales</taxon>
        <taxon>Peptococcaceae</taxon>
        <taxon>Desulfofarcimen</taxon>
    </lineage>
</organism>
<name>C8W572_DESAS</name>
<feature type="coiled-coil region" evidence="1">
    <location>
        <begin position="59"/>
        <end position="86"/>
    </location>
</feature>
<proteinExistence type="predicted"/>
<reference evidence="2 3" key="1">
    <citation type="journal article" date="2009" name="Stand. Genomic Sci.">
        <title>Complete genome sequence of Desulfotomaculum acetoxidans type strain (5575).</title>
        <authorList>
            <person name="Spring S."/>
            <person name="Lapidus A."/>
            <person name="Schroder M."/>
            <person name="Gleim D."/>
            <person name="Sims D."/>
            <person name="Meincke L."/>
            <person name="Glavina Del Rio T."/>
            <person name="Tice H."/>
            <person name="Copeland A."/>
            <person name="Cheng J.F."/>
            <person name="Lucas S."/>
            <person name="Chen F."/>
            <person name="Nolan M."/>
            <person name="Bruce D."/>
            <person name="Goodwin L."/>
            <person name="Pitluck S."/>
            <person name="Ivanova N."/>
            <person name="Mavromatis K."/>
            <person name="Mikhailova N."/>
            <person name="Pati A."/>
            <person name="Chen A."/>
            <person name="Palaniappan K."/>
            <person name="Land M."/>
            <person name="Hauser L."/>
            <person name="Chang Y.J."/>
            <person name="Jeffries C.D."/>
            <person name="Chain P."/>
            <person name="Saunders E."/>
            <person name="Brettin T."/>
            <person name="Detter J.C."/>
            <person name="Goker M."/>
            <person name="Bristow J."/>
            <person name="Eisen J.A."/>
            <person name="Markowitz V."/>
            <person name="Hugenholtz P."/>
            <person name="Kyrpides N.C."/>
            <person name="Klenk H.P."/>
            <person name="Han C."/>
        </authorList>
    </citation>
    <scope>NUCLEOTIDE SEQUENCE [LARGE SCALE GENOMIC DNA]</scope>
    <source>
        <strain evidence="3">ATCC 49208 / DSM 771 / VKM B-1644</strain>
    </source>
</reference>
<dbReference type="OrthoDB" id="1690557at2"/>
<dbReference type="eggNOG" id="COG0711">
    <property type="taxonomic scope" value="Bacteria"/>
</dbReference>
<evidence type="ECO:0008006" key="4">
    <source>
        <dbReference type="Google" id="ProtNLM"/>
    </source>
</evidence>
<dbReference type="Proteomes" id="UP000002217">
    <property type="component" value="Chromosome"/>
</dbReference>
<dbReference type="AlphaFoldDB" id="C8W572"/>
<dbReference type="EMBL" id="CP001720">
    <property type="protein sequence ID" value="ACV62054.1"/>
    <property type="molecule type" value="Genomic_DNA"/>
</dbReference>
<feature type="coiled-coil region" evidence="1">
    <location>
        <begin position="123"/>
        <end position="150"/>
    </location>
</feature>
<dbReference type="KEGG" id="dae:Dtox_1169"/>
<accession>C8W572</accession>
<evidence type="ECO:0000256" key="1">
    <source>
        <dbReference type="SAM" id="Coils"/>
    </source>
</evidence>
<keyword evidence="1" id="KW-0175">Coiled coil</keyword>
<dbReference type="STRING" id="485916.Dtox_1169"/>
<evidence type="ECO:0000313" key="3">
    <source>
        <dbReference type="Proteomes" id="UP000002217"/>
    </source>
</evidence>
<keyword evidence="3" id="KW-1185">Reference proteome</keyword>
<dbReference type="HOGENOM" id="CLU_078484_3_2_9"/>
<gene>
    <name evidence="2" type="ordered locus">Dtox_1169</name>
</gene>
<evidence type="ECO:0000313" key="2">
    <source>
        <dbReference type="EMBL" id="ACV62054.1"/>
    </source>
</evidence>